<gene>
    <name evidence="3" type="ORF">NCTC12967_00468</name>
</gene>
<proteinExistence type="predicted"/>
<dbReference type="PROSITE" id="PS51257">
    <property type="entry name" value="PROKAR_LIPOPROTEIN"/>
    <property type="match status" value="1"/>
</dbReference>
<name>A0A3S4UT52_9ACTN</name>
<evidence type="ECO:0000313" key="4">
    <source>
        <dbReference type="Proteomes" id="UP000273044"/>
    </source>
</evidence>
<protein>
    <recommendedName>
        <fullName evidence="5">DUF5642 domain-containing protein</fullName>
    </recommendedName>
</protein>
<dbReference type="GeneID" id="64405965"/>
<evidence type="ECO:0000256" key="1">
    <source>
        <dbReference type="SAM" id="MobiDB-lite"/>
    </source>
</evidence>
<keyword evidence="4" id="KW-1185">Reference proteome</keyword>
<dbReference type="EMBL" id="LR134406">
    <property type="protein sequence ID" value="VEH69204.1"/>
    <property type="molecule type" value="Genomic_DNA"/>
</dbReference>
<feature type="compositionally biased region" description="Low complexity" evidence="1">
    <location>
        <begin position="49"/>
        <end position="65"/>
    </location>
</feature>
<dbReference type="AlphaFoldDB" id="A0A3S4UT52"/>
<dbReference type="RefSeq" id="WP_061788323.1">
    <property type="nucleotide sequence ID" value="NZ_LR134406.1"/>
</dbReference>
<feature type="compositionally biased region" description="Polar residues" evidence="1">
    <location>
        <begin position="23"/>
        <end position="45"/>
    </location>
</feature>
<reference evidence="3 4" key="1">
    <citation type="submission" date="2018-12" db="EMBL/GenBank/DDBJ databases">
        <authorList>
            <consortium name="Pathogen Informatics"/>
        </authorList>
    </citation>
    <scope>NUCLEOTIDE SEQUENCE [LARGE SCALE GENOMIC DNA]</scope>
    <source>
        <strain evidence="3 4">NCTC12967</strain>
    </source>
</reference>
<organism evidence="3 4">
    <name type="scientific">Arachnia propionica</name>
    <dbReference type="NCBI Taxonomy" id="1750"/>
    <lineage>
        <taxon>Bacteria</taxon>
        <taxon>Bacillati</taxon>
        <taxon>Actinomycetota</taxon>
        <taxon>Actinomycetes</taxon>
        <taxon>Propionibacteriales</taxon>
        <taxon>Propionibacteriaceae</taxon>
        <taxon>Arachnia</taxon>
    </lineage>
</organism>
<accession>A0A3S4UT52</accession>
<feature type="chain" id="PRO_5018525902" description="DUF5642 domain-containing protein" evidence="2">
    <location>
        <begin position="25"/>
        <end position="245"/>
    </location>
</feature>
<feature type="signal peptide" evidence="2">
    <location>
        <begin position="1"/>
        <end position="24"/>
    </location>
</feature>
<sequence>MFRHVSAIAIALLTVLALGSCSGASSTNRQTTPPQQDSQASQTAGSPEATAYPSPADASPSSGSALSAKLLTGPVSGVELQEIDRIMLPHDIENIFGHCGDCEVDPPECLTTGLGSPEVASQAKGEVATATVMLGSDTSSPGKHREYTQRCPSASGTVGSAPFTMNVELLPEPDIEGASDVVATTTIWHDDGASTTGTTPRLIVVDGNVGGINVVVRTRLPSDDPGSSAKVAKEIFKAQVEKLNS</sequence>
<evidence type="ECO:0008006" key="5">
    <source>
        <dbReference type="Google" id="ProtNLM"/>
    </source>
</evidence>
<feature type="region of interest" description="Disordered" evidence="1">
    <location>
        <begin position="23"/>
        <end position="65"/>
    </location>
</feature>
<evidence type="ECO:0000256" key="2">
    <source>
        <dbReference type="SAM" id="SignalP"/>
    </source>
</evidence>
<dbReference type="Proteomes" id="UP000273044">
    <property type="component" value="Chromosome"/>
</dbReference>
<feature type="region of interest" description="Disordered" evidence="1">
    <location>
        <begin position="136"/>
        <end position="155"/>
    </location>
</feature>
<evidence type="ECO:0000313" key="3">
    <source>
        <dbReference type="EMBL" id="VEH69204.1"/>
    </source>
</evidence>
<keyword evidence="2" id="KW-0732">Signal</keyword>